<dbReference type="AlphaFoldDB" id="A0A9P0F9B2"/>
<evidence type="ECO:0000256" key="4">
    <source>
        <dbReference type="SAM" id="SignalP"/>
    </source>
</evidence>
<evidence type="ECO:0000256" key="1">
    <source>
        <dbReference type="ARBA" id="ARBA00022460"/>
    </source>
</evidence>
<keyword evidence="6" id="KW-1185">Reference proteome</keyword>
<evidence type="ECO:0000256" key="2">
    <source>
        <dbReference type="PROSITE-ProRule" id="PRU00497"/>
    </source>
</evidence>
<gene>
    <name evidence="5" type="ORF">MELIAE_LOCUS870</name>
</gene>
<dbReference type="Proteomes" id="UP001154078">
    <property type="component" value="Chromosome 1"/>
</dbReference>
<name>A0A9P0F9B2_BRAAE</name>
<dbReference type="OrthoDB" id="6382199at2759"/>
<feature type="region of interest" description="Disordered" evidence="3">
    <location>
        <begin position="44"/>
        <end position="74"/>
    </location>
</feature>
<organism evidence="5 6">
    <name type="scientific">Brassicogethes aeneus</name>
    <name type="common">Rape pollen beetle</name>
    <name type="synonym">Meligethes aeneus</name>
    <dbReference type="NCBI Taxonomy" id="1431903"/>
    <lineage>
        <taxon>Eukaryota</taxon>
        <taxon>Metazoa</taxon>
        <taxon>Ecdysozoa</taxon>
        <taxon>Arthropoda</taxon>
        <taxon>Hexapoda</taxon>
        <taxon>Insecta</taxon>
        <taxon>Pterygota</taxon>
        <taxon>Neoptera</taxon>
        <taxon>Endopterygota</taxon>
        <taxon>Coleoptera</taxon>
        <taxon>Polyphaga</taxon>
        <taxon>Cucujiformia</taxon>
        <taxon>Nitidulidae</taxon>
        <taxon>Meligethinae</taxon>
        <taxon>Brassicogethes</taxon>
    </lineage>
</organism>
<keyword evidence="1 2" id="KW-0193">Cuticle</keyword>
<keyword evidence="4" id="KW-0732">Signal</keyword>
<evidence type="ECO:0000313" key="5">
    <source>
        <dbReference type="EMBL" id="CAH0546774.1"/>
    </source>
</evidence>
<dbReference type="InterPro" id="IPR031311">
    <property type="entry name" value="CHIT_BIND_RR_consensus"/>
</dbReference>
<dbReference type="Pfam" id="PF00379">
    <property type="entry name" value="Chitin_bind_4"/>
    <property type="match status" value="1"/>
</dbReference>
<evidence type="ECO:0000313" key="6">
    <source>
        <dbReference type="Proteomes" id="UP001154078"/>
    </source>
</evidence>
<dbReference type="InterPro" id="IPR051217">
    <property type="entry name" value="Insect_Cuticle_Struc_Prot"/>
</dbReference>
<dbReference type="PANTHER" id="PTHR12236:SF79">
    <property type="entry name" value="CUTICULAR PROTEIN 50CB-RELATED"/>
    <property type="match status" value="1"/>
</dbReference>
<dbReference type="GO" id="GO:0005615">
    <property type="term" value="C:extracellular space"/>
    <property type="evidence" value="ECO:0007669"/>
    <property type="project" value="TreeGrafter"/>
</dbReference>
<protein>
    <submittedName>
        <fullName evidence="5">Uncharacterized protein</fullName>
    </submittedName>
</protein>
<accession>A0A9P0F9B2</accession>
<dbReference type="PANTHER" id="PTHR12236">
    <property type="entry name" value="STRUCTURAL CONTITUENT OF CUTICLE"/>
    <property type="match status" value="1"/>
</dbReference>
<evidence type="ECO:0000256" key="3">
    <source>
        <dbReference type="SAM" id="MobiDB-lite"/>
    </source>
</evidence>
<feature type="signal peptide" evidence="4">
    <location>
        <begin position="1"/>
        <end position="25"/>
    </location>
</feature>
<dbReference type="GO" id="GO:0031012">
    <property type="term" value="C:extracellular matrix"/>
    <property type="evidence" value="ECO:0007669"/>
    <property type="project" value="TreeGrafter"/>
</dbReference>
<dbReference type="PROSITE" id="PS00233">
    <property type="entry name" value="CHIT_BIND_RR_1"/>
    <property type="match status" value="1"/>
</dbReference>
<feature type="chain" id="PRO_5040110351" evidence="4">
    <location>
        <begin position="26"/>
        <end position="444"/>
    </location>
</feature>
<dbReference type="InterPro" id="IPR000618">
    <property type="entry name" value="Insect_cuticle"/>
</dbReference>
<dbReference type="EMBL" id="OV121132">
    <property type="protein sequence ID" value="CAH0546774.1"/>
    <property type="molecule type" value="Genomic_DNA"/>
</dbReference>
<dbReference type="PROSITE" id="PS51155">
    <property type="entry name" value="CHIT_BIND_RR_2"/>
    <property type="match status" value="1"/>
</dbReference>
<reference evidence="5" key="1">
    <citation type="submission" date="2021-12" db="EMBL/GenBank/DDBJ databases">
        <authorList>
            <person name="King R."/>
        </authorList>
    </citation>
    <scope>NUCLEOTIDE SEQUENCE</scope>
</reference>
<sequence length="444" mass="50822">MDTIFKVINKCILIIILTKIQLSMSKEEPHPELYLAPRNFNPHPYEHGATSAQTSGPGNGPVLFPRTPEDEEDNNKRQNNIITIPKGFVNKNAHPVDNHPYSRVVKKNKYKLVGKYHNRDSKLNPVIAQALGRHAAKVLSRPADKLKDDYDESYPVQKENHNYNKIFDQNYNQNYDQNYAFAYKVVDAITGDDFSHRQSQNDKATKGEYRVKLPDGRLQVVSYTADHDGYKAEVTYTNDHYSQNILPQDNVQIQKIPVRQIQPHQQKLYTNYYDVNQPIKQNQVVFVTEEPPHQDIEYSNYVTPRPGDIFLPQNIVDKGAIQPKVQIITTNPRDYHQSSYIPVTVAPPLYYSTQSPIPYTTPAPFIDTQSNYIASTISPLVINNGNHGHIVPKTREDYEIQNKNFFLVTTVAPSTVPPNELIINGARYSLLKGHRLANLNYKKK</sequence>
<dbReference type="GO" id="GO:0042302">
    <property type="term" value="F:structural constituent of cuticle"/>
    <property type="evidence" value="ECO:0007669"/>
    <property type="project" value="UniProtKB-UniRule"/>
</dbReference>
<proteinExistence type="predicted"/>